<evidence type="ECO:0000256" key="1">
    <source>
        <dbReference type="SAM" id="Phobius"/>
    </source>
</evidence>
<dbReference type="Proteomes" id="UP000241690">
    <property type="component" value="Unassembled WGS sequence"/>
</dbReference>
<name>A0A2T4ABM1_TRIHA</name>
<keyword evidence="1" id="KW-1133">Transmembrane helix</keyword>
<protein>
    <submittedName>
        <fullName evidence="2">Uncharacterized protein</fullName>
    </submittedName>
</protein>
<dbReference type="RefSeq" id="XP_024774144.1">
    <property type="nucleotide sequence ID" value="XM_024915023.1"/>
</dbReference>
<keyword evidence="1" id="KW-0472">Membrane</keyword>
<gene>
    <name evidence="2" type="ORF">M431DRAFT_421622</name>
</gene>
<feature type="transmembrane region" description="Helical" evidence="1">
    <location>
        <begin position="12"/>
        <end position="31"/>
    </location>
</feature>
<sequence>MTFRQRIVKEQASSMLHIGTFSMFTFILRYLSRLYNEYFHASQPKRHTFKIHQPFIDMNTTSTI</sequence>
<organism evidence="2 3">
    <name type="scientific">Trichoderma harzianum CBS 226.95</name>
    <dbReference type="NCBI Taxonomy" id="983964"/>
    <lineage>
        <taxon>Eukaryota</taxon>
        <taxon>Fungi</taxon>
        <taxon>Dikarya</taxon>
        <taxon>Ascomycota</taxon>
        <taxon>Pezizomycotina</taxon>
        <taxon>Sordariomycetes</taxon>
        <taxon>Hypocreomycetidae</taxon>
        <taxon>Hypocreales</taxon>
        <taxon>Hypocreaceae</taxon>
        <taxon>Trichoderma</taxon>
    </lineage>
</organism>
<accession>A0A2T4ABM1</accession>
<evidence type="ECO:0000313" key="3">
    <source>
        <dbReference type="Proteomes" id="UP000241690"/>
    </source>
</evidence>
<keyword evidence="3" id="KW-1185">Reference proteome</keyword>
<proteinExistence type="predicted"/>
<reference evidence="2 3" key="1">
    <citation type="submission" date="2016-07" db="EMBL/GenBank/DDBJ databases">
        <title>Multiple horizontal gene transfer events from other fungi enriched the ability of initially mycotrophic Trichoderma (Ascomycota) to feed on dead plant biomass.</title>
        <authorList>
            <consortium name="DOE Joint Genome Institute"/>
            <person name="Aerts A."/>
            <person name="Atanasova L."/>
            <person name="Chenthamara K."/>
            <person name="Zhang J."/>
            <person name="Grujic M."/>
            <person name="Henrissat B."/>
            <person name="Kuo A."/>
            <person name="Salamov A."/>
            <person name="Lipzen A."/>
            <person name="Labutti K."/>
            <person name="Barry K."/>
            <person name="Miao Y."/>
            <person name="Rahimi M.J."/>
            <person name="Shen Q."/>
            <person name="Grigoriev I.V."/>
            <person name="Kubicek C.P."/>
            <person name="Druzhinina I.S."/>
        </authorList>
    </citation>
    <scope>NUCLEOTIDE SEQUENCE [LARGE SCALE GENOMIC DNA]</scope>
    <source>
        <strain evidence="2 3">CBS 226.95</strain>
    </source>
</reference>
<dbReference type="EMBL" id="KZ679680">
    <property type="protein sequence ID" value="PTB54467.1"/>
    <property type="molecule type" value="Genomic_DNA"/>
</dbReference>
<dbReference type="AlphaFoldDB" id="A0A2T4ABM1"/>
<evidence type="ECO:0000313" key="2">
    <source>
        <dbReference type="EMBL" id="PTB54467.1"/>
    </source>
</evidence>
<dbReference type="GeneID" id="36623589"/>
<keyword evidence="1" id="KW-0812">Transmembrane</keyword>